<proteinExistence type="predicted"/>
<protein>
    <recommendedName>
        <fullName evidence="5">Secreted protein</fullName>
    </recommendedName>
</protein>
<evidence type="ECO:0000256" key="1">
    <source>
        <dbReference type="SAM" id="MobiDB-lite"/>
    </source>
</evidence>
<organism evidence="3 4">
    <name type="scientific">Wickerhamomyces pijperi</name>
    <name type="common">Yeast</name>
    <name type="synonym">Pichia pijperi</name>
    <dbReference type="NCBI Taxonomy" id="599730"/>
    <lineage>
        <taxon>Eukaryota</taxon>
        <taxon>Fungi</taxon>
        <taxon>Dikarya</taxon>
        <taxon>Ascomycota</taxon>
        <taxon>Saccharomycotina</taxon>
        <taxon>Saccharomycetes</taxon>
        <taxon>Phaffomycetales</taxon>
        <taxon>Wickerhamomycetaceae</taxon>
        <taxon>Wickerhamomyces</taxon>
    </lineage>
</organism>
<feature type="signal peptide" evidence="2">
    <location>
        <begin position="1"/>
        <end position="23"/>
    </location>
</feature>
<accession>A0A9P8TPL2</accession>
<gene>
    <name evidence="3" type="ORF">WICPIJ_002499</name>
</gene>
<dbReference type="EMBL" id="JAEUBG010001360">
    <property type="protein sequence ID" value="KAH3686521.1"/>
    <property type="molecule type" value="Genomic_DNA"/>
</dbReference>
<dbReference type="Proteomes" id="UP000774326">
    <property type="component" value="Unassembled WGS sequence"/>
</dbReference>
<dbReference type="AlphaFoldDB" id="A0A9P8TPL2"/>
<keyword evidence="4" id="KW-1185">Reference proteome</keyword>
<feature type="region of interest" description="Disordered" evidence="1">
    <location>
        <begin position="176"/>
        <end position="200"/>
    </location>
</feature>
<keyword evidence="2" id="KW-0732">Signal</keyword>
<evidence type="ECO:0008006" key="5">
    <source>
        <dbReference type="Google" id="ProtNLM"/>
    </source>
</evidence>
<name>A0A9P8TPL2_WICPI</name>
<evidence type="ECO:0000313" key="3">
    <source>
        <dbReference type="EMBL" id="KAH3686521.1"/>
    </source>
</evidence>
<reference evidence="3" key="2">
    <citation type="submission" date="2021-01" db="EMBL/GenBank/DDBJ databases">
        <authorList>
            <person name="Schikora-Tamarit M.A."/>
        </authorList>
    </citation>
    <scope>NUCLEOTIDE SEQUENCE</scope>
    <source>
        <strain evidence="3">CBS2887</strain>
    </source>
</reference>
<evidence type="ECO:0000313" key="4">
    <source>
        <dbReference type="Proteomes" id="UP000774326"/>
    </source>
</evidence>
<reference evidence="3" key="1">
    <citation type="journal article" date="2021" name="Open Biol.">
        <title>Shared evolutionary footprints suggest mitochondrial oxidative damage underlies multiple complex I losses in fungi.</title>
        <authorList>
            <person name="Schikora-Tamarit M.A."/>
            <person name="Marcet-Houben M."/>
            <person name="Nosek J."/>
            <person name="Gabaldon T."/>
        </authorList>
    </citation>
    <scope>NUCLEOTIDE SEQUENCE</scope>
    <source>
        <strain evidence="3">CBS2887</strain>
    </source>
</reference>
<evidence type="ECO:0000256" key="2">
    <source>
        <dbReference type="SAM" id="SignalP"/>
    </source>
</evidence>
<sequence length="200" mass="22954">MKLPTQTLLLIVSIFSLTETITAAPLTRIRAPNDEDCDTFVVVEKNDKGESVFGHLAFEILDYPLTFKIEKPEDKEEDDIKRKFFQFSNNKFKEEKLAKKNILLGIDQEESSLKLNTVTSKILESTDRDHVQFIGFNREALLRKQSKINLNPVTSKALEAANMNSKKVEPALAATDFRGRPQPTKTPEQERNWNRIKPNY</sequence>
<feature type="chain" id="PRO_5040370076" description="Secreted protein" evidence="2">
    <location>
        <begin position="24"/>
        <end position="200"/>
    </location>
</feature>
<comment type="caution">
    <text evidence="3">The sequence shown here is derived from an EMBL/GenBank/DDBJ whole genome shotgun (WGS) entry which is preliminary data.</text>
</comment>